<evidence type="ECO:0000259" key="3">
    <source>
        <dbReference type="PROSITE" id="PS50835"/>
    </source>
</evidence>
<sequence length="390" mass="43366">MSLWLTLFILISCNYVTCSKTESPCHGFHGTTLDVRGVIGEYTSLTCNVPTNCTRGLWKYDDTINPMWLLAGEYSGDTYRFSFNPLRGVNTLHIYNINGSVAGLYNCLCDDDNGRRTVQACFNLSVHAVSCPMIVQINGEKRVFDRCGMRSVVEMIDVEVKKNITIKCEKAKRTTNCSHIGKGFSFTVNPSHHQCRFSCIPKKGVKRVVISIILNVRDNVISTSTMKLYTKTIPLTNLGNLTSCDGSPSTLYTPLQIHDLTVNVPSYIPHTSRWTINILILHIIIPSSITLVFGMVVLSTCAYVLFHKIGVCTSSIQYNAQTADNIYHDIVEMQSPDINSFYITCIDHQTDLGDNEIALLSTSDSSGNNRGASHFNETPDTHCTFNTIGQ</sequence>
<feature type="transmembrane region" description="Helical" evidence="1">
    <location>
        <begin position="279"/>
        <end position="306"/>
    </location>
</feature>
<dbReference type="PROSITE" id="PS50835">
    <property type="entry name" value="IG_LIKE"/>
    <property type="match status" value="1"/>
</dbReference>
<evidence type="ECO:0000313" key="4">
    <source>
        <dbReference type="EMBL" id="KAJ8031471.1"/>
    </source>
</evidence>
<dbReference type="SUPFAM" id="SSF48726">
    <property type="entry name" value="Immunoglobulin"/>
    <property type="match status" value="1"/>
</dbReference>
<accession>A0A9Q1H402</accession>
<feature type="signal peptide" evidence="2">
    <location>
        <begin position="1"/>
        <end position="19"/>
    </location>
</feature>
<keyword evidence="1" id="KW-0812">Transmembrane</keyword>
<dbReference type="InterPro" id="IPR036179">
    <property type="entry name" value="Ig-like_dom_sf"/>
</dbReference>
<reference evidence="4" key="1">
    <citation type="submission" date="2021-10" db="EMBL/GenBank/DDBJ databases">
        <title>Tropical sea cucumber genome reveals ecological adaptation and Cuvierian tubules defense mechanism.</title>
        <authorList>
            <person name="Chen T."/>
        </authorList>
    </citation>
    <scope>NUCLEOTIDE SEQUENCE</scope>
    <source>
        <strain evidence="4">Nanhai2018</strain>
        <tissue evidence="4">Muscle</tissue>
    </source>
</reference>
<dbReference type="InterPro" id="IPR007110">
    <property type="entry name" value="Ig-like_dom"/>
</dbReference>
<dbReference type="Proteomes" id="UP001152320">
    <property type="component" value="Chromosome 12"/>
</dbReference>
<evidence type="ECO:0000256" key="2">
    <source>
        <dbReference type="SAM" id="SignalP"/>
    </source>
</evidence>
<dbReference type="AlphaFoldDB" id="A0A9Q1H402"/>
<dbReference type="EMBL" id="JAIZAY010000012">
    <property type="protein sequence ID" value="KAJ8031471.1"/>
    <property type="molecule type" value="Genomic_DNA"/>
</dbReference>
<dbReference type="InterPro" id="IPR013783">
    <property type="entry name" value="Ig-like_fold"/>
</dbReference>
<dbReference type="Gene3D" id="2.60.40.10">
    <property type="entry name" value="Immunoglobulins"/>
    <property type="match status" value="1"/>
</dbReference>
<keyword evidence="1" id="KW-1133">Transmembrane helix</keyword>
<evidence type="ECO:0000256" key="1">
    <source>
        <dbReference type="SAM" id="Phobius"/>
    </source>
</evidence>
<feature type="chain" id="PRO_5040318068" description="Ig-like domain-containing protein" evidence="2">
    <location>
        <begin position="20"/>
        <end position="390"/>
    </location>
</feature>
<proteinExistence type="predicted"/>
<evidence type="ECO:0000313" key="5">
    <source>
        <dbReference type="Proteomes" id="UP001152320"/>
    </source>
</evidence>
<name>A0A9Q1H402_HOLLE</name>
<keyword evidence="1" id="KW-0472">Membrane</keyword>
<comment type="caution">
    <text evidence="4">The sequence shown here is derived from an EMBL/GenBank/DDBJ whole genome shotgun (WGS) entry which is preliminary data.</text>
</comment>
<protein>
    <recommendedName>
        <fullName evidence="3">Ig-like domain-containing protein</fullName>
    </recommendedName>
</protein>
<feature type="domain" description="Ig-like" evidence="3">
    <location>
        <begin position="40"/>
        <end position="123"/>
    </location>
</feature>
<keyword evidence="2" id="KW-0732">Signal</keyword>
<organism evidence="4 5">
    <name type="scientific">Holothuria leucospilota</name>
    <name type="common">Black long sea cucumber</name>
    <name type="synonym">Mertensiothuria leucospilota</name>
    <dbReference type="NCBI Taxonomy" id="206669"/>
    <lineage>
        <taxon>Eukaryota</taxon>
        <taxon>Metazoa</taxon>
        <taxon>Echinodermata</taxon>
        <taxon>Eleutherozoa</taxon>
        <taxon>Echinozoa</taxon>
        <taxon>Holothuroidea</taxon>
        <taxon>Aspidochirotacea</taxon>
        <taxon>Aspidochirotida</taxon>
        <taxon>Holothuriidae</taxon>
        <taxon>Holothuria</taxon>
    </lineage>
</organism>
<dbReference type="OrthoDB" id="10645531at2759"/>
<gene>
    <name evidence="4" type="ORF">HOLleu_24668</name>
</gene>
<keyword evidence="5" id="KW-1185">Reference proteome</keyword>